<dbReference type="RefSeq" id="WP_159547291.1">
    <property type="nucleotide sequence ID" value="NZ_CP047156.1"/>
</dbReference>
<dbReference type="InParanoid" id="A0A7L4YV29"/>
<organism evidence="1 2">
    <name type="scientific">Epidermidibacterium keratini</name>
    <dbReference type="NCBI Taxonomy" id="1891644"/>
    <lineage>
        <taxon>Bacteria</taxon>
        <taxon>Bacillati</taxon>
        <taxon>Actinomycetota</taxon>
        <taxon>Actinomycetes</taxon>
        <taxon>Sporichthyales</taxon>
        <taxon>Sporichthyaceae</taxon>
        <taxon>Epidermidibacterium</taxon>
    </lineage>
</organism>
<proteinExistence type="predicted"/>
<sequence length="127" mass="13411">MAPDGTTFTVTDYSPAVPVPSGIASSGPQVMQLTVDLTAKVIGDIEPTPVGDTFRSVVLTDEPTPSDTADDVEKHEALATDPVKVDPEQKQTVTVYYDIQATDNPQNASPAYASINIGTDECWVALS</sequence>
<dbReference type="KEGG" id="eke:EK0264_19110"/>
<evidence type="ECO:0000313" key="2">
    <source>
        <dbReference type="Proteomes" id="UP000463857"/>
    </source>
</evidence>
<gene>
    <name evidence="1" type="ORF">EK0264_19110</name>
</gene>
<reference evidence="1 2" key="1">
    <citation type="journal article" date="2018" name="Int. J. Syst. Evol. Microbiol.">
        <title>Epidermidibacterium keratini gen. nov., sp. nov., a member of the family Sporichthyaceae, isolated from keratin epidermis.</title>
        <authorList>
            <person name="Lee D.G."/>
            <person name="Trujillo M.E."/>
            <person name="Kang S."/>
            <person name="Nam J.J."/>
            <person name="Kim Y.J."/>
        </authorList>
    </citation>
    <scope>NUCLEOTIDE SEQUENCE [LARGE SCALE GENOMIC DNA]</scope>
    <source>
        <strain evidence="1 2">EPI-7</strain>
    </source>
</reference>
<protein>
    <submittedName>
        <fullName evidence="1">Uncharacterized protein</fullName>
    </submittedName>
</protein>
<name>A0A7L4YV29_9ACTN</name>
<accession>A0A7L4YV29</accession>
<keyword evidence="2" id="KW-1185">Reference proteome</keyword>
<evidence type="ECO:0000313" key="1">
    <source>
        <dbReference type="EMBL" id="QHC02167.1"/>
    </source>
</evidence>
<dbReference type="AlphaFoldDB" id="A0A7L4YV29"/>
<dbReference type="EMBL" id="CP047156">
    <property type="protein sequence ID" value="QHC02167.1"/>
    <property type="molecule type" value="Genomic_DNA"/>
</dbReference>
<dbReference type="Proteomes" id="UP000463857">
    <property type="component" value="Chromosome"/>
</dbReference>